<evidence type="ECO:0000313" key="2">
    <source>
        <dbReference type="EMBL" id="CAL1239053.1"/>
    </source>
</evidence>
<dbReference type="SUPFAM" id="SSF101327">
    <property type="entry name" value="YgfB-like"/>
    <property type="match status" value="1"/>
</dbReference>
<protein>
    <submittedName>
        <fullName evidence="2">Conserved exported protein</fullName>
    </submittedName>
</protein>
<reference evidence="2 3" key="1">
    <citation type="submission" date="2024-04" db="EMBL/GenBank/DDBJ databases">
        <authorList>
            <person name="Cremers G."/>
        </authorList>
    </citation>
    <scope>NUCLEOTIDE SEQUENCE [LARGE SCALE GENOMIC DNA]</scope>
    <source>
        <strain evidence="2">MeCH1-AG</strain>
    </source>
</reference>
<gene>
    <name evidence="2" type="ORF">MECH1_V1_0277</name>
</gene>
<name>A0ABM9NEL9_9GAMM</name>
<dbReference type="InterPro" id="IPR011978">
    <property type="entry name" value="YgfB-like"/>
</dbReference>
<dbReference type="PANTHER" id="PTHR37528">
    <property type="entry name" value="UPF0149 PROTEIN YGFB"/>
    <property type="match status" value="1"/>
</dbReference>
<dbReference type="InterPro" id="IPR036255">
    <property type="entry name" value="YgfB-like_sf"/>
</dbReference>
<organism evidence="2 3">
    <name type="scientific">Candidatus Methylocalor cossyra</name>
    <dbReference type="NCBI Taxonomy" id="3108543"/>
    <lineage>
        <taxon>Bacteria</taxon>
        <taxon>Pseudomonadati</taxon>
        <taxon>Pseudomonadota</taxon>
        <taxon>Gammaproteobacteria</taxon>
        <taxon>Methylococcales</taxon>
        <taxon>Methylococcaceae</taxon>
        <taxon>Candidatus Methylocalor</taxon>
    </lineage>
</organism>
<dbReference type="EMBL" id="OZ026884">
    <property type="protein sequence ID" value="CAL1239053.1"/>
    <property type="molecule type" value="Genomic_DNA"/>
</dbReference>
<keyword evidence="3" id="KW-1185">Reference proteome</keyword>
<comment type="similarity">
    <text evidence="1">Belongs to the UPF0149 family.</text>
</comment>
<dbReference type="Pfam" id="PF03695">
    <property type="entry name" value="UPF0149"/>
    <property type="match status" value="1"/>
</dbReference>
<evidence type="ECO:0000313" key="3">
    <source>
        <dbReference type="Proteomes" id="UP001497493"/>
    </source>
</evidence>
<proteinExistence type="inferred from homology"/>
<sequence length="174" mass="19000">MNHELTYGEIQTVVSDQPAAEAHGVLAGLLCVDGETTFDAWLDHLFGAAAEHLEPWERGLLGRLFEDTREQLNDFGFGFQPLLPDDDQPLNERANALADWCRGFLLGFGYAGQESQTPGACAEILRDFAEISRLDPDASGEAAEVAYAELTEYVRVGVQLVRGELARPAGTPLH</sequence>
<dbReference type="PANTHER" id="PTHR37528:SF1">
    <property type="entry name" value="UPF0149 PROTEIN YGFB"/>
    <property type="match status" value="1"/>
</dbReference>
<dbReference type="RefSeq" id="WP_348758645.1">
    <property type="nucleotide sequence ID" value="NZ_OZ026884.1"/>
</dbReference>
<evidence type="ECO:0000256" key="1">
    <source>
        <dbReference type="ARBA" id="ARBA00038308"/>
    </source>
</evidence>
<dbReference type="Gene3D" id="1.20.120.740">
    <property type="entry name" value="YgfB uncharacterised protein family UPF0149, PF03695"/>
    <property type="match status" value="1"/>
</dbReference>
<accession>A0ABM9NEL9</accession>
<dbReference type="Proteomes" id="UP001497493">
    <property type="component" value="Chromosome"/>
</dbReference>